<accession>A0A8J3IGL9</accession>
<evidence type="ECO:0000313" key="1">
    <source>
        <dbReference type="EMBL" id="GHO51469.1"/>
    </source>
</evidence>
<protein>
    <submittedName>
        <fullName evidence="1">Uncharacterized protein</fullName>
    </submittedName>
</protein>
<dbReference type="Proteomes" id="UP000612362">
    <property type="component" value="Unassembled WGS sequence"/>
</dbReference>
<comment type="caution">
    <text evidence="1">The sequence shown here is derived from an EMBL/GenBank/DDBJ whole genome shotgun (WGS) entry which is preliminary data.</text>
</comment>
<reference evidence="1" key="1">
    <citation type="submission" date="2020-10" db="EMBL/GenBank/DDBJ databases">
        <title>Taxonomic study of unclassified bacteria belonging to the class Ktedonobacteria.</title>
        <authorList>
            <person name="Yabe S."/>
            <person name="Wang C.M."/>
            <person name="Zheng Y."/>
            <person name="Sakai Y."/>
            <person name="Cavaletti L."/>
            <person name="Monciardini P."/>
            <person name="Donadio S."/>
        </authorList>
    </citation>
    <scope>NUCLEOTIDE SEQUENCE</scope>
    <source>
        <strain evidence="1">SOSP1-1</strain>
    </source>
</reference>
<organism evidence="1 2">
    <name type="scientific">Ktedonospora formicarum</name>
    <dbReference type="NCBI Taxonomy" id="2778364"/>
    <lineage>
        <taxon>Bacteria</taxon>
        <taxon>Bacillati</taxon>
        <taxon>Chloroflexota</taxon>
        <taxon>Ktedonobacteria</taxon>
        <taxon>Ktedonobacterales</taxon>
        <taxon>Ktedonobacteraceae</taxon>
        <taxon>Ktedonospora</taxon>
    </lineage>
</organism>
<proteinExistence type="predicted"/>
<dbReference type="RefSeq" id="WP_307811447.1">
    <property type="nucleotide sequence ID" value="NZ_BNJF01000013.1"/>
</dbReference>
<evidence type="ECO:0000313" key="2">
    <source>
        <dbReference type="Proteomes" id="UP000612362"/>
    </source>
</evidence>
<name>A0A8J3IGL9_9CHLR</name>
<sequence>MLTIHYRIWTKGHLDPSWQEWFETLDILPEASGRTMLCGSLADQAALYRVLLKIHSLGLVLLSLETDEFPSVQEKQ</sequence>
<dbReference type="EMBL" id="BNJF01000013">
    <property type="protein sequence ID" value="GHO51469.1"/>
    <property type="molecule type" value="Genomic_DNA"/>
</dbReference>
<keyword evidence="2" id="KW-1185">Reference proteome</keyword>
<gene>
    <name evidence="1" type="ORF">KSX_96320</name>
</gene>
<dbReference type="AlphaFoldDB" id="A0A8J3IGL9"/>